<dbReference type="InterPro" id="IPR012795">
    <property type="entry name" value="tRNA_Ile_lys_synt_N"/>
</dbReference>
<comment type="similarity">
    <text evidence="6">Belongs to the tRNA(Ile)-lysidine synthase family.</text>
</comment>
<comment type="function">
    <text evidence="6">Ligates lysine onto the cytidine present at position 34 of the AUA codon-specific tRNA(Ile) that contains the anticodon CAU, in an ATP-dependent manner. Cytidine is converted to lysidine, thus changing the amino acid specificity of the tRNA from methionine to isoleucine.</text>
</comment>
<keyword evidence="2 6" id="KW-0819">tRNA processing</keyword>
<keyword evidence="3" id="KW-0547">Nucleotide-binding</keyword>
<evidence type="ECO:0000256" key="4">
    <source>
        <dbReference type="ARBA" id="ARBA00022840"/>
    </source>
</evidence>
<dbReference type="InterPro" id="IPR011063">
    <property type="entry name" value="TilS/TtcA_N"/>
</dbReference>
<dbReference type="PANTHER" id="PTHR43033">
    <property type="entry name" value="TRNA(ILE)-LYSIDINE SYNTHASE-RELATED"/>
    <property type="match status" value="1"/>
</dbReference>
<comment type="subcellular location">
    <subcellularLocation>
        <location evidence="6">Cytoplasm</location>
    </subcellularLocation>
</comment>
<dbReference type="EC" id="6.3.4.19" evidence="6"/>
<evidence type="ECO:0000256" key="5">
    <source>
        <dbReference type="ARBA" id="ARBA00048539"/>
    </source>
</evidence>
<accession>A0ABS6SZY2</accession>
<dbReference type="Pfam" id="PF01171">
    <property type="entry name" value="ATP_bind_3"/>
    <property type="match status" value="1"/>
</dbReference>
<evidence type="ECO:0000256" key="6">
    <source>
        <dbReference type="HAMAP-Rule" id="MF_01161"/>
    </source>
</evidence>
<evidence type="ECO:0000256" key="2">
    <source>
        <dbReference type="ARBA" id="ARBA00022694"/>
    </source>
</evidence>
<dbReference type="PANTHER" id="PTHR43033:SF1">
    <property type="entry name" value="TRNA(ILE)-LYSIDINE SYNTHASE-RELATED"/>
    <property type="match status" value="1"/>
</dbReference>
<keyword evidence="1 6" id="KW-0436">Ligase</keyword>
<protein>
    <recommendedName>
        <fullName evidence="6">tRNA(Ile)-lysidine synthase</fullName>
        <ecNumber evidence="6">6.3.4.19</ecNumber>
    </recommendedName>
    <alternativeName>
        <fullName evidence="6">tRNA(Ile)-2-lysyl-cytidine synthase</fullName>
    </alternativeName>
    <alternativeName>
        <fullName evidence="6">tRNA(Ile)-lysidine synthetase</fullName>
    </alternativeName>
</protein>
<organism evidence="8 9">
    <name type="scientific">Maritimibacter dapengensis</name>
    <dbReference type="NCBI Taxonomy" id="2836868"/>
    <lineage>
        <taxon>Bacteria</taxon>
        <taxon>Pseudomonadati</taxon>
        <taxon>Pseudomonadota</taxon>
        <taxon>Alphaproteobacteria</taxon>
        <taxon>Rhodobacterales</taxon>
        <taxon>Roseobacteraceae</taxon>
        <taxon>Maritimibacter</taxon>
    </lineage>
</organism>
<keyword evidence="9" id="KW-1185">Reference proteome</keyword>
<dbReference type="Proteomes" id="UP000756530">
    <property type="component" value="Unassembled WGS sequence"/>
</dbReference>
<gene>
    <name evidence="6 8" type="primary">tilS</name>
    <name evidence="8" type="ORF">KJP28_05065</name>
</gene>
<comment type="catalytic activity">
    <reaction evidence="5 6">
        <text>cytidine(34) in tRNA(Ile2) + L-lysine + ATP = lysidine(34) in tRNA(Ile2) + AMP + diphosphate + H(+)</text>
        <dbReference type="Rhea" id="RHEA:43744"/>
        <dbReference type="Rhea" id="RHEA-COMP:10625"/>
        <dbReference type="Rhea" id="RHEA-COMP:10670"/>
        <dbReference type="ChEBI" id="CHEBI:15378"/>
        <dbReference type="ChEBI" id="CHEBI:30616"/>
        <dbReference type="ChEBI" id="CHEBI:32551"/>
        <dbReference type="ChEBI" id="CHEBI:33019"/>
        <dbReference type="ChEBI" id="CHEBI:82748"/>
        <dbReference type="ChEBI" id="CHEBI:83665"/>
        <dbReference type="ChEBI" id="CHEBI:456215"/>
        <dbReference type="EC" id="6.3.4.19"/>
    </reaction>
</comment>
<dbReference type="GO" id="GO:0032267">
    <property type="term" value="F:tRNA(Ile)-lysidine synthase activity"/>
    <property type="evidence" value="ECO:0007669"/>
    <property type="project" value="UniProtKB-EC"/>
</dbReference>
<reference evidence="8 9" key="1">
    <citation type="submission" date="2021-05" db="EMBL/GenBank/DDBJ databases">
        <title>Culturable bacteria isolated from Daya Bay.</title>
        <authorList>
            <person name="Zheng W."/>
            <person name="Yu S."/>
            <person name="Huang Y."/>
        </authorList>
    </citation>
    <scope>NUCLEOTIDE SEQUENCE [LARGE SCALE GENOMIC DNA]</scope>
    <source>
        <strain evidence="8 9">DP4N28-5</strain>
    </source>
</reference>
<evidence type="ECO:0000259" key="7">
    <source>
        <dbReference type="Pfam" id="PF01171"/>
    </source>
</evidence>
<dbReference type="InterPro" id="IPR012094">
    <property type="entry name" value="tRNA_Ile_lys_synt"/>
</dbReference>
<evidence type="ECO:0000256" key="1">
    <source>
        <dbReference type="ARBA" id="ARBA00022598"/>
    </source>
</evidence>
<evidence type="ECO:0000256" key="3">
    <source>
        <dbReference type="ARBA" id="ARBA00022741"/>
    </source>
</evidence>
<name>A0ABS6SZY2_9RHOB</name>
<comment type="caution">
    <text evidence="6">Lacks conserved residue(s) required for the propagation of feature annotation.</text>
</comment>
<evidence type="ECO:0000313" key="9">
    <source>
        <dbReference type="Proteomes" id="UP000756530"/>
    </source>
</evidence>
<dbReference type="NCBIfam" id="TIGR02432">
    <property type="entry name" value="lysidine_TilS_N"/>
    <property type="match status" value="1"/>
</dbReference>
<dbReference type="CDD" id="cd01992">
    <property type="entry name" value="TilS_N"/>
    <property type="match status" value="1"/>
</dbReference>
<proteinExistence type="inferred from homology"/>
<dbReference type="EMBL" id="JAHUZE010000001">
    <property type="protein sequence ID" value="MBV7378285.1"/>
    <property type="molecule type" value="Genomic_DNA"/>
</dbReference>
<keyword evidence="6" id="KW-0963">Cytoplasm</keyword>
<evidence type="ECO:0000313" key="8">
    <source>
        <dbReference type="EMBL" id="MBV7378285.1"/>
    </source>
</evidence>
<sequence>MALLHMVAPWARRAGVAVRAVTVDHRLRDASADEAKAVAATCATLGLPHDTLVWEEAGGASLGNLPAAARAARYDLIAAKITDVHGEAACPILLAHTSDDVAETFMMRMARGSGVDGLARMRDDWRDRGQRWLRPLLDASRAELRDWLTGQGIGWIEDPTNDDPRYDRARIRAGLADLGIDTGRIAETAQRMASARDVLRRHAFEKAQGICRVEAGDVLIDLPGLSRLPTETEYRLLTHALRWVSTATYRPRQKSLVEAIEDIARTGKTTLSGCLMVRKGDVLRIVREYDKVGDLRSGPEALWDNRWRLDAPDALDLQGLEIGCLGPKGLKSVPDWRKLGIPRDTLLVSPAVWRGETLVAAPLADPTSGWSAKIHHPWGDFFTSILSH</sequence>
<comment type="caution">
    <text evidence="8">The sequence shown here is derived from an EMBL/GenBank/DDBJ whole genome shotgun (WGS) entry which is preliminary data.</text>
</comment>
<dbReference type="HAMAP" id="MF_01161">
    <property type="entry name" value="tRNA_Ile_lys_synt"/>
    <property type="match status" value="1"/>
</dbReference>
<feature type="domain" description="tRNA(Ile)-lysidine/2-thiocytidine synthase N-terminal" evidence="7">
    <location>
        <begin position="1"/>
        <end position="173"/>
    </location>
</feature>
<keyword evidence="4" id="KW-0067">ATP-binding</keyword>